<name>I4C413_DESTA</name>
<reference evidence="10" key="1">
    <citation type="submission" date="2012-06" db="EMBL/GenBank/DDBJ databases">
        <title>Complete sequence of chromosome of Desulfomonile tiedjei DSM 6799.</title>
        <authorList>
            <person name="Lucas S."/>
            <person name="Copeland A."/>
            <person name="Lapidus A."/>
            <person name="Glavina del Rio T."/>
            <person name="Dalin E."/>
            <person name="Tice H."/>
            <person name="Bruce D."/>
            <person name="Goodwin L."/>
            <person name="Pitluck S."/>
            <person name="Peters L."/>
            <person name="Ovchinnikova G."/>
            <person name="Zeytun A."/>
            <person name="Lu M."/>
            <person name="Kyrpides N."/>
            <person name="Mavromatis K."/>
            <person name="Ivanova N."/>
            <person name="Brettin T."/>
            <person name="Detter J.C."/>
            <person name="Han C."/>
            <person name="Larimer F."/>
            <person name="Land M."/>
            <person name="Hauser L."/>
            <person name="Markowitz V."/>
            <person name="Cheng J.-F."/>
            <person name="Hugenholtz P."/>
            <person name="Woyke T."/>
            <person name="Wu D."/>
            <person name="Spring S."/>
            <person name="Schroeder M."/>
            <person name="Brambilla E."/>
            <person name="Klenk H.-P."/>
            <person name="Eisen J.A."/>
        </authorList>
    </citation>
    <scope>NUCLEOTIDE SEQUENCE [LARGE SCALE GENOMIC DNA]</scope>
    <source>
        <strain evidence="10">ATCC 49306 / DSM 6799 / DCB-1</strain>
    </source>
</reference>
<accession>I4C413</accession>
<dbReference type="EMBL" id="CP003360">
    <property type="protein sequence ID" value="AFM24304.1"/>
    <property type="molecule type" value="Genomic_DNA"/>
</dbReference>
<protein>
    <submittedName>
        <fullName evidence="9">Fe-S oxidoreductase</fullName>
    </submittedName>
</protein>
<keyword evidence="1" id="KW-0813">Transport</keyword>
<organism evidence="9 10">
    <name type="scientific">Desulfomonile tiedjei (strain ATCC 49306 / DSM 6799 / DCB-1)</name>
    <dbReference type="NCBI Taxonomy" id="706587"/>
    <lineage>
        <taxon>Bacteria</taxon>
        <taxon>Pseudomonadati</taxon>
        <taxon>Thermodesulfobacteriota</taxon>
        <taxon>Desulfomonilia</taxon>
        <taxon>Desulfomonilales</taxon>
        <taxon>Desulfomonilaceae</taxon>
        <taxon>Desulfomonile</taxon>
    </lineage>
</organism>
<dbReference type="InterPro" id="IPR017896">
    <property type="entry name" value="4Fe4S_Fe-S-bd"/>
</dbReference>
<dbReference type="eggNOG" id="COG0247">
    <property type="taxonomic scope" value="Bacteria"/>
</dbReference>
<feature type="domain" description="Cysteine-rich" evidence="7">
    <location>
        <begin position="290"/>
        <end position="378"/>
    </location>
</feature>
<dbReference type="GO" id="GO:0051539">
    <property type="term" value="F:4 iron, 4 sulfur cluster binding"/>
    <property type="evidence" value="ECO:0007669"/>
    <property type="project" value="UniProtKB-KW"/>
</dbReference>
<evidence type="ECO:0000256" key="2">
    <source>
        <dbReference type="ARBA" id="ARBA00022485"/>
    </source>
</evidence>
<evidence type="ECO:0000256" key="4">
    <source>
        <dbReference type="ARBA" id="ARBA00022982"/>
    </source>
</evidence>
<evidence type="ECO:0000259" key="8">
    <source>
        <dbReference type="Pfam" id="PF13183"/>
    </source>
</evidence>
<keyword evidence="4" id="KW-0249">Electron transport</keyword>
<dbReference type="InterPro" id="IPR004017">
    <property type="entry name" value="Cys_rich_dom"/>
</dbReference>
<keyword evidence="5" id="KW-0408">Iron</keyword>
<evidence type="ECO:0000313" key="9">
    <source>
        <dbReference type="EMBL" id="AFM24304.1"/>
    </source>
</evidence>
<dbReference type="PANTHER" id="PTHR43551">
    <property type="entry name" value="FUMARATE REDUCTASE IRON-SULFUR SUBUNIT"/>
    <property type="match status" value="1"/>
</dbReference>
<dbReference type="Pfam" id="PF13183">
    <property type="entry name" value="Fer4_8"/>
    <property type="match status" value="1"/>
</dbReference>
<evidence type="ECO:0000256" key="3">
    <source>
        <dbReference type="ARBA" id="ARBA00022723"/>
    </source>
</evidence>
<dbReference type="SUPFAM" id="SSF54862">
    <property type="entry name" value="4Fe-4S ferredoxins"/>
    <property type="match status" value="1"/>
</dbReference>
<proteinExistence type="predicted"/>
<dbReference type="GO" id="GO:0046872">
    <property type="term" value="F:metal ion binding"/>
    <property type="evidence" value="ECO:0007669"/>
    <property type="project" value="UniProtKB-KW"/>
</dbReference>
<dbReference type="OrthoDB" id="9786127at2"/>
<keyword evidence="6" id="KW-0411">Iron-sulfur</keyword>
<dbReference type="InterPro" id="IPR009051">
    <property type="entry name" value="Helical_ferredxn"/>
</dbReference>
<dbReference type="Pfam" id="PF02754">
    <property type="entry name" value="CCG"/>
    <property type="match status" value="1"/>
</dbReference>
<evidence type="ECO:0000256" key="5">
    <source>
        <dbReference type="ARBA" id="ARBA00023004"/>
    </source>
</evidence>
<dbReference type="Gene3D" id="1.10.1060.10">
    <property type="entry name" value="Alpha-helical ferredoxin"/>
    <property type="match status" value="1"/>
</dbReference>
<evidence type="ECO:0000313" key="10">
    <source>
        <dbReference type="Proteomes" id="UP000006055"/>
    </source>
</evidence>
<dbReference type="AlphaFoldDB" id="I4C413"/>
<sequence>MTTCEEQIACGDSAQSSTQDSANIQSCLTCGECVSRCFLTDGYPDMNPRKLVRKVVTGKVEEMADSEFIWACTMCGRCTTDCRENLDMEEIVGQLRYNALTRGKAPARLLEGIEKALEFGNNTGVDAEEFVEMAEWMAEEMADEMEDVEEGEIEVPFDVEGAEMLYVPNPREYTSNPAQFQTYLKFFRFTNTNWTLSSRVFDITNWGYYVGDRKFATQLVRNLVEEAERLKVKTLLSTECGHGFKILRKDAESWLGRKPEIEVISIVELAHRYLKEGRLPVKAGSVRETVTYHDPCNVGRKLGIYEEPRELIASVADNFVEVWPNRKYSICCGGGGSVKQNPQMGTKRLEHAQMKRDQILKTGADVVVTSCQSCLSQLGDLQERYEMPVKVKSLIEFLVEAIENGADDD</sequence>
<keyword evidence="10" id="KW-1185">Reference proteome</keyword>
<evidence type="ECO:0000256" key="6">
    <source>
        <dbReference type="ARBA" id="ARBA00023014"/>
    </source>
</evidence>
<gene>
    <name evidence="9" type="ordered locus">Desti_1593</name>
</gene>
<keyword evidence="2" id="KW-0004">4Fe-4S</keyword>
<keyword evidence="3" id="KW-0479">Metal-binding</keyword>
<dbReference type="PANTHER" id="PTHR43551:SF1">
    <property type="entry name" value="HETERODISULFIDE REDUCTASE"/>
    <property type="match status" value="1"/>
</dbReference>
<dbReference type="KEGG" id="dti:Desti_1593"/>
<dbReference type="Proteomes" id="UP000006055">
    <property type="component" value="Chromosome"/>
</dbReference>
<evidence type="ECO:0000259" key="7">
    <source>
        <dbReference type="Pfam" id="PF02754"/>
    </source>
</evidence>
<dbReference type="STRING" id="706587.Desti_1593"/>
<dbReference type="RefSeq" id="WP_014809452.1">
    <property type="nucleotide sequence ID" value="NC_018025.1"/>
</dbReference>
<dbReference type="GO" id="GO:0016491">
    <property type="term" value="F:oxidoreductase activity"/>
    <property type="evidence" value="ECO:0007669"/>
    <property type="project" value="UniProtKB-ARBA"/>
</dbReference>
<feature type="domain" description="4Fe-4S ferredoxin-type" evidence="8">
    <location>
        <begin position="24"/>
        <end position="85"/>
    </location>
</feature>
<evidence type="ECO:0000256" key="1">
    <source>
        <dbReference type="ARBA" id="ARBA00022448"/>
    </source>
</evidence>
<dbReference type="HOGENOM" id="CLU_023081_6_1_7"/>